<dbReference type="InterPro" id="IPR050991">
    <property type="entry name" value="ECM_Regulatory_Proteins"/>
</dbReference>
<dbReference type="Gene3D" id="2.130.10.10">
    <property type="entry name" value="YVTN repeat-like/Quinoprotein amine dehydrogenase"/>
    <property type="match status" value="3"/>
</dbReference>
<dbReference type="Pfam" id="PF04151">
    <property type="entry name" value="PPC"/>
    <property type="match status" value="1"/>
</dbReference>
<comment type="caution">
    <text evidence="3">The sequence shown here is derived from an EMBL/GenBank/DDBJ whole genome shotgun (WGS) entry which is preliminary data.</text>
</comment>
<sequence length="1461" mass="158074">MKKKLHIFLSLLLVIICFVGLSIPGFSQGNSADKRIDIWKLMERRDMKLQEIDALAKRFFDAVGRTRGTGFKQYERWKYEQQFHLDENGYFLPEGFDQQQYEQAALMASATQGTWTEIGPTYWNRTSGWNPGVGRITSIAVSPSNPNIIYVTTPGGGMWKSTQGGNQWIPLADYDNSMMTMYSVTVHPSNPNIVYGGKTNGTILKSLDGGFNWTSANSNVGTVYKILFHPTDPTILFAVGSSGISKSIDGGNSFVRKSTVFAEDIEFLPENLNVLIASDNQVQRSTDGGETWTTLGSSQGLSTTGRTLVAVSPASPLRVYAVQASGSVFGRMYRSDDGGATFYTTVIGSSSSGTNYFGYETSGTGTTGQAGYDMAMTVNPNNADEVHIAGIICWKSTNGGYSFSPTTAWSLPNSIGYNHADVHVLEWVGNTIYSGSDGGIYKSIDYADNWTDLTSGLGIRQFYRISNSKTNPALVMGGAQDNGTSIYKNNGWIDWLGADGMDNIVSPLDANLIWGTSQYGSMYRTTNGGSSYSSISEPATGNWVTPIAVESNTNTIYAGWNGVYRSTDLGVSWTKISGNVITSNLNTLFVAPSDSKYIYASVGGTLYVTNDGGSNWSNYSIGSTISSIGIHPNNPERIWITTTSSANRLLYSEDAGATISNISTGLPSMAGRSVVIDDTPQEGVYVGMNIGVYYKNNQMTSWVNMTENLPLVAVNEVELVPNAGKIRVGTYGRGIWESPIYSACPGASNLSANPVGSTTATLNWTAAPGATEYLVEYKRLQDANWTLATSATSATQWSLTGLIQQTTYEWRITSVCSGGNGSAATSQFTTGVTCQTPQGLQTSAINTNSATLAWQALSGVLGYSVDYRKVGDTNWINLTQGTNQTQINLNNLSEGTGYEWRVQAICTEGGGSYSQAQFTTAITCNAPSNLNTSGITSNSAILNWASVSGASGYDLDFRTSGSSNWILLASNHPQNSYPLGGLAENTNYEWRVRTNCGTLSGTSSYLQSQFTTLVQVCEDIYESNETRTAAKVIGTSPINARIGSTTDQDWFEIPIGNGKNTNLRVNLEGLTSNTFLYLYNSSGNLLASSEAVNSATQTVIYNSGTSRTSYFILVKGDGQSFSNSCYTLLAETSTKAFTNPNSCDAPTGLTTPNVDLNSATVSWNAVSNGLDYQVEYKLATSSTWIVAASNTPGTSLTLSGLKENQNYNWRVKANCSISTSTYSSSSFTTASNFCVDLYENNDTRQDAKTISTGSVINATISSSSDEDWFAVNLGKGRSTNLRISLDGLPANFDLYLYNSSGQLISSSNNGGINPEQIVWNSSNSSTTYYIQVISATGENSTSCYSLLVETSTKAYPVANRELNPEDTSTDTEIPELEFYEGIRLYPNPSRDKIYLEFYSSVSFTGNLELLDMSGKSSWTQSAEVKVGENRIELDVSREKPGIYLIRLQSNRTLMNRKIIIQ</sequence>
<name>A0A4R6T582_9BACT</name>
<feature type="domain" description="Fibronectin type-III" evidence="2">
    <location>
        <begin position="927"/>
        <end position="1015"/>
    </location>
</feature>
<dbReference type="SUPFAM" id="SSF89260">
    <property type="entry name" value="Collagen-binding domain"/>
    <property type="match status" value="1"/>
</dbReference>
<evidence type="ECO:0000313" key="4">
    <source>
        <dbReference type="Proteomes" id="UP000294535"/>
    </source>
</evidence>
<dbReference type="SUPFAM" id="SSF110296">
    <property type="entry name" value="Oligoxyloglucan reducing end-specific cellobiohydrolase"/>
    <property type="match status" value="3"/>
</dbReference>
<organism evidence="3 4">
    <name type="scientific">Algoriphagus boseongensis</name>
    <dbReference type="NCBI Taxonomy" id="1442587"/>
    <lineage>
        <taxon>Bacteria</taxon>
        <taxon>Pseudomonadati</taxon>
        <taxon>Bacteroidota</taxon>
        <taxon>Cytophagia</taxon>
        <taxon>Cytophagales</taxon>
        <taxon>Cyclobacteriaceae</taxon>
        <taxon>Algoriphagus</taxon>
    </lineage>
</organism>
<proteinExistence type="predicted"/>
<dbReference type="CDD" id="cd00063">
    <property type="entry name" value="FN3"/>
    <property type="match status" value="4"/>
</dbReference>
<dbReference type="Pfam" id="PF00041">
    <property type="entry name" value="fn3"/>
    <property type="match status" value="4"/>
</dbReference>
<gene>
    <name evidence="3" type="ORF">DFQ04_2557</name>
</gene>
<dbReference type="InterPro" id="IPR015943">
    <property type="entry name" value="WD40/YVTN_repeat-like_dom_sf"/>
</dbReference>
<dbReference type="Gene3D" id="2.60.120.380">
    <property type="match status" value="2"/>
</dbReference>
<dbReference type="Proteomes" id="UP000294535">
    <property type="component" value="Unassembled WGS sequence"/>
</dbReference>
<dbReference type="InterPro" id="IPR036116">
    <property type="entry name" value="FN3_sf"/>
</dbReference>
<accession>A0A4R6T582</accession>
<dbReference type="InterPro" id="IPR026444">
    <property type="entry name" value="Secre_tail"/>
</dbReference>
<reference evidence="3 4" key="1">
    <citation type="submission" date="2019-03" db="EMBL/GenBank/DDBJ databases">
        <title>Genomic Encyclopedia of Type Strains, Phase III (KMG-III): the genomes of soil and plant-associated and newly described type strains.</title>
        <authorList>
            <person name="Whitman W."/>
        </authorList>
    </citation>
    <scope>NUCLEOTIDE SEQUENCE [LARGE SCALE GENOMIC DNA]</scope>
    <source>
        <strain evidence="3 4">CECT 8446</strain>
    </source>
</reference>
<feature type="domain" description="Fibronectin type-III" evidence="2">
    <location>
        <begin position="836"/>
        <end position="926"/>
    </location>
</feature>
<dbReference type="SUPFAM" id="SSF49265">
    <property type="entry name" value="Fibronectin type III"/>
    <property type="match status" value="2"/>
</dbReference>
<dbReference type="PANTHER" id="PTHR46708:SF2">
    <property type="entry name" value="FIBRONECTIN TYPE-III DOMAIN-CONTAINING PROTEIN"/>
    <property type="match status" value="1"/>
</dbReference>
<dbReference type="NCBIfam" id="TIGR04183">
    <property type="entry name" value="Por_Secre_tail"/>
    <property type="match status" value="1"/>
</dbReference>
<dbReference type="EMBL" id="SNYF01000007">
    <property type="protein sequence ID" value="TDQ16439.1"/>
    <property type="molecule type" value="Genomic_DNA"/>
</dbReference>
<dbReference type="InterPro" id="IPR003961">
    <property type="entry name" value="FN3_dom"/>
</dbReference>
<dbReference type="InterPro" id="IPR007280">
    <property type="entry name" value="Peptidase_C_arc/bac"/>
</dbReference>
<dbReference type="InterPro" id="IPR031778">
    <property type="entry name" value="Sortilin_N"/>
</dbReference>
<dbReference type="InterPro" id="IPR013783">
    <property type="entry name" value="Ig-like_fold"/>
</dbReference>
<dbReference type="RefSeq" id="WP_133556382.1">
    <property type="nucleotide sequence ID" value="NZ_SNYF01000007.1"/>
</dbReference>
<dbReference type="Gene3D" id="2.60.40.10">
    <property type="entry name" value="Immunoglobulins"/>
    <property type="match status" value="4"/>
</dbReference>
<dbReference type="Pfam" id="PF15902">
    <property type="entry name" value="Sortilin-Vps10"/>
    <property type="match status" value="1"/>
</dbReference>
<dbReference type="CDD" id="cd15482">
    <property type="entry name" value="Sialidase_non-viral"/>
    <property type="match status" value="1"/>
</dbReference>
<feature type="domain" description="Fibronectin type-III" evidence="2">
    <location>
        <begin position="746"/>
        <end position="835"/>
    </location>
</feature>
<keyword evidence="1" id="KW-0677">Repeat</keyword>
<dbReference type="PROSITE" id="PS50853">
    <property type="entry name" value="FN3"/>
    <property type="match status" value="4"/>
</dbReference>
<dbReference type="PANTHER" id="PTHR46708">
    <property type="entry name" value="TENASCIN"/>
    <property type="match status" value="1"/>
</dbReference>
<protein>
    <submittedName>
        <fullName evidence="3">Putative secreted protein (Por secretion system target)</fullName>
    </submittedName>
</protein>
<dbReference type="Pfam" id="PF18962">
    <property type="entry name" value="Por_Secre_tail"/>
    <property type="match status" value="1"/>
</dbReference>
<dbReference type="OrthoDB" id="976933at2"/>
<feature type="domain" description="Fibronectin type-III" evidence="2">
    <location>
        <begin position="1145"/>
        <end position="1233"/>
    </location>
</feature>
<keyword evidence="4" id="KW-1185">Reference proteome</keyword>
<evidence type="ECO:0000256" key="1">
    <source>
        <dbReference type="ARBA" id="ARBA00022737"/>
    </source>
</evidence>
<evidence type="ECO:0000313" key="3">
    <source>
        <dbReference type="EMBL" id="TDQ16439.1"/>
    </source>
</evidence>
<evidence type="ECO:0000259" key="2">
    <source>
        <dbReference type="PROSITE" id="PS50853"/>
    </source>
</evidence>
<dbReference type="SMART" id="SM00060">
    <property type="entry name" value="FN3"/>
    <property type="match status" value="4"/>
</dbReference>